<dbReference type="AlphaFoldDB" id="A0A3R5QQE6"/>
<evidence type="ECO:0000313" key="1">
    <source>
        <dbReference type="EMBL" id="QAA30253.1"/>
    </source>
</evidence>
<dbReference type="Proteomes" id="UP000286268">
    <property type="component" value="Chromosome"/>
</dbReference>
<dbReference type="RefSeq" id="WP_128210704.1">
    <property type="nucleotide sequence ID" value="NZ_CP025746.1"/>
</dbReference>
<dbReference type="OrthoDB" id="9781616at2"/>
<keyword evidence="2" id="KW-1185">Reference proteome</keyword>
<dbReference type="EMBL" id="CP025746">
    <property type="protein sequence ID" value="QAA30253.1"/>
    <property type="molecule type" value="Genomic_DNA"/>
</dbReference>
<dbReference type="PIRSF" id="PIRSF033563">
    <property type="entry name" value="UCP033563"/>
    <property type="match status" value="1"/>
</dbReference>
<dbReference type="Pfam" id="PF06245">
    <property type="entry name" value="DUF1015"/>
    <property type="match status" value="1"/>
</dbReference>
<organism evidence="1 2">
    <name type="scientific">Clostridium manihotivorum</name>
    <dbReference type="NCBI Taxonomy" id="2320868"/>
    <lineage>
        <taxon>Bacteria</taxon>
        <taxon>Bacillati</taxon>
        <taxon>Bacillota</taxon>
        <taxon>Clostridia</taxon>
        <taxon>Eubacteriales</taxon>
        <taxon>Clostridiaceae</taxon>
        <taxon>Clostridium</taxon>
    </lineage>
</organism>
<name>A0A3R5QQE6_9CLOT</name>
<accession>A0A3R5QQE6</accession>
<protein>
    <submittedName>
        <fullName evidence="1">DUF1015 domain-containing protein</fullName>
    </submittedName>
</protein>
<dbReference type="PANTHER" id="PTHR36454:SF1">
    <property type="entry name" value="DUF1015 DOMAIN-CONTAINING PROTEIN"/>
    <property type="match status" value="1"/>
</dbReference>
<proteinExistence type="predicted"/>
<dbReference type="PANTHER" id="PTHR36454">
    <property type="entry name" value="LMO2823 PROTEIN"/>
    <property type="match status" value="1"/>
</dbReference>
<gene>
    <name evidence="1" type="ORF">C1I91_00315</name>
</gene>
<dbReference type="KEGG" id="cmah:C1I91_00315"/>
<sequence>MAVIRPFKAVRPVRAFADRVAALPYDVMNSEEARIMVRDNEYSFLHVDKAEVNLDPSVDIYDESVYKKAKEVLDSMEKKSILIQDEEPYLYIYRQTMNGRSQTGLVSCVSIDDYLNNVIKKHEFTRPDKEQDRIKHVDVCDANTGPIFLTYRDNDNISTLIDGWTEKKPEYDFISEDGIGHMVWKIDDSISIQSLKDHFSKVDYLYIADGHHRAASAVKVGLRRREEYKNFNGQEEFNFFLAVLFPESNLNIMDYNRVVKDLNGLSNEDFLSKIKEKFSVTTIEGGKQYKPQSKRSFGMFLDGTWYKLEAKSGSFDAEDPVKSLDVSILQDNLLSPILDIKDPRSDKRIDFVGGIRGLDELEKRASSDMKVAFSMYPTSMKEIMDIADSGDVMPPKSTWFEPKLRSGLFIHKLS</sequence>
<reference evidence="1 2" key="1">
    <citation type="submission" date="2018-01" db="EMBL/GenBank/DDBJ databases">
        <title>Genome Sequencing and Assembly of Anaerobacter polyendosporus strain CT4.</title>
        <authorList>
            <person name="Tachaapaikoon C."/>
            <person name="Sutheeworapong S."/>
            <person name="Jenjaroenpun P."/>
            <person name="Wongsurawat T."/>
            <person name="Nookeaw I."/>
            <person name="Cheawchanlertfa P."/>
            <person name="Kosugi A."/>
            <person name="Cheevadhanarak S."/>
            <person name="Ratanakhanokchai K."/>
        </authorList>
    </citation>
    <scope>NUCLEOTIDE SEQUENCE [LARGE SCALE GENOMIC DNA]</scope>
    <source>
        <strain evidence="1 2">CT4</strain>
    </source>
</reference>
<evidence type="ECO:0000313" key="2">
    <source>
        <dbReference type="Proteomes" id="UP000286268"/>
    </source>
</evidence>
<dbReference type="InterPro" id="IPR008323">
    <property type="entry name" value="UCP033563"/>
</dbReference>